<dbReference type="InterPro" id="IPR041577">
    <property type="entry name" value="RT_RNaseH_2"/>
</dbReference>
<reference evidence="2" key="2">
    <citation type="submission" date="2022-01" db="EMBL/GenBank/DDBJ databases">
        <authorList>
            <person name="Yamashiro T."/>
            <person name="Shiraishi A."/>
            <person name="Satake H."/>
            <person name="Nakayama K."/>
        </authorList>
    </citation>
    <scope>NUCLEOTIDE SEQUENCE</scope>
</reference>
<keyword evidence="2" id="KW-0695">RNA-directed DNA polymerase</keyword>
<dbReference type="Proteomes" id="UP001151760">
    <property type="component" value="Unassembled WGS sequence"/>
</dbReference>
<proteinExistence type="predicted"/>
<dbReference type="GO" id="GO:0003964">
    <property type="term" value="F:RNA-directed DNA polymerase activity"/>
    <property type="evidence" value="ECO:0007669"/>
    <property type="project" value="UniProtKB-KW"/>
</dbReference>
<protein>
    <submittedName>
        <fullName evidence="2">Reverse transcriptase domain-containing protein</fullName>
    </submittedName>
</protein>
<dbReference type="InterPro" id="IPR043128">
    <property type="entry name" value="Rev_trsase/Diguanyl_cyclase"/>
</dbReference>
<name>A0ABQ5DB43_9ASTR</name>
<keyword evidence="2" id="KW-0548">Nucleotidyltransferase</keyword>
<keyword evidence="2" id="KW-0808">Transferase</keyword>
<comment type="caution">
    <text evidence="2">The sequence shown here is derived from an EMBL/GenBank/DDBJ whole genome shotgun (WGS) entry which is preliminary data.</text>
</comment>
<dbReference type="PANTHER" id="PTHR34072:SF57">
    <property type="entry name" value="RNA-DIRECTED DNA POLYMERASE"/>
    <property type="match status" value="1"/>
</dbReference>
<keyword evidence="3" id="KW-1185">Reference proteome</keyword>
<evidence type="ECO:0000259" key="1">
    <source>
        <dbReference type="Pfam" id="PF17919"/>
    </source>
</evidence>
<evidence type="ECO:0000313" key="2">
    <source>
        <dbReference type="EMBL" id="GJT36100.1"/>
    </source>
</evidence>
<accession>A0ABQ5DB43</accession>
<sequence length="420" mass="46743">MLMNLKDIVRALRLDKKNKLCSSPDLSTQIGSEAITYNLDQTSRYSANYTHMTANKIDVIDMACEEYSQEVLGFTDIIASGNSTPKPGSFLGLADDQDVQHIIIRYDPEGDILILEAILNSEPPLPPPSQGTYLPEIRTELKVCETNTANSSVDEPTEVELKELPPHLEPTSKKSKIQKSIDDIKKEVDKTSGSLDDLPLSPTVPGLARRFILDFSKISDNDPSLEKNTPFIFSDNCIRAFQTLKDRLTEAPILIAPNWDLPFELMCDASDFAIGAVLGQRHEKHFRPIHYASLTHHEQSHSAYGPIPPLSISLQKRMPGEILRNMGVTHVSPPLITTNKWASGSIKSWIEKESLKGTIGEKPCSACHLPIELEHKALLALMQHTSIPDCPDCEDSQFCHSSRVSHPQLHLGIRYPNLID</sequence>
<dbReference type="SUPFAM" id="SSF56672">
    <property type="entry name" value="DNA/RNA polymerases"/>
    <property type="match status" value="1"/>
</dbReference>
<dbReference type="EMBL" id="BQNB010015107">
    <property type="protein sequence ID" value="GJT36100.1"/>
    <property type="molecule type" value="Genomic_DNA"/>
</dbReference>
<feature type="domain" description="Reverse transcriptase/retrotransposon-derived protein RNase H-like" evidence="1">
    <location>
        <begin position="234"/>
        <end position="298"/>
    </location>
</feature>
<dbReference type="Pfam" id="PF17919">
    <property type="entry name" value="RT_RNaseH_2"/>
    <property type="match status" value="1"/>
</dbReference>
<dbReference type="PANTHER" id="PTHR34072">
    <property type="entry name" value="ENZYMATIC POLYPROTEIN-RELATED"/>
    <property type="match status" value="1"/>
</dbReference>
<reference evidence="2" key="1">
    <citation type="journal article" date="2022" name="Int. J. Mol. Sci.">
        <title>Draft Genome of Tanacetum Coccineum: Genomic Comparison of Closely Related Tanacetum-Family Plants.</title>
        <authorList>
            <person name="Yamashiro T."/>
            <person name="Shiraishi A."/>
            <person name="Nakayama K."/>
            <person name="Satake H."/>
        </authorList>
    </citation>
    <scope>NUCLEOTIDE SEQUENCE</scope>
</reference>
<evidence type="ECO:0000313" key="3">
    <source>
        <dbReference type="Proteomes" id="UP001151760"/>
    </source>
</evidence>
<dbReference type="Gene3D" id="3.30.70.270">
    <property type="match status" value="1"/>
</dbReference>
<dbReference type="InterPro" id="IPR043502">
    <property type="entry name" value="DNA/RNA_pol_sf"/>
</dbReference>
<gene>
    <name evidence="2" type="ORF">Tco_0926519</name>
</gene>
<organism evidence="2 3">
    <name type="scientific">Tanacetum coccineum</name>
    <dbReference type="NCBI Taxonomy" id="301880"/>
    <lineage>
        <taxon>Eukaryota</taxon>
        <taxon>Viridiplantae</taxon>
        <taxon>Streptophyta</taxon>
        <taxon>Embryophyta</taxon>
        <taxon>Tracheophyta</taxon>
        <taxon>Spermatophyta</taxon>
        <taxon>Magnoliopsida</taxon>
        <taxon>eudicotyledons</taxon>
        <taxon>Gunneridae</taxon>
        <taxon>Pentapetalae</taxon>
        <taxon>asterids</taxon>
        <taxon>campanulids</taxon>
        <taxon>Asterales</taxon>
        <taxon>Asteraceae</taxon>
        <taxon>Asteroideae</taxon>
        <taxon>Anthemideae</taxon>
        <taxon>Anthemidinae</taxon>
        <taxon>Tanacetum</taxon>
    </lineage>
</organism>